<reference evidence="2" key="2">
    <citation type="submission" date="2013-03" db="EMBL/GenBank/DDBJ databases">
        <authorList>
            <person name="Motta M.C.M."/>
            <person name="Martins A.C.A."/>
            <person name="Preta C.M.C.C."/>
            <person name="Silva R."/>
            <person name="de Souza S.S."/>
            <person name="Klein C.C."/>
            <person name="de Almeida L.G.P."/>
            <person name="Cunha O.L."/>
            <person name="Colabardini A.C."/>
            <person name="Lima B.A."/>
            <person name="Machado C.R."/>
            <person name="Soares C.M.A."/>
            <person name="de Menezes C.B.A."/>
            <person name="Bartolomeu D.C."/>
            <person name="Grisard E.C."/>
            <person name="Fantinatti-Garboggini F."/>
            <person name="Rodrigues-Luiz G.F."/>
            <person name="Wagner G."/>
            <person name="Goldman G.H."/>
            <person name="Fietto J.L.R."/>
            <person name="Ciapina L.P."/>
            <person name="Brocchi M."/>
            <person name="Elias M.C."/>
            <person name="Goldman M.H.S."/>
            <person name="Sagot M.-F."/>
            <person name="Pereira M."/>
            <person name="Stoco P.H."/>
            <person name="Teixeira S.M.R."/>
            <person name="de Mendonca-Neto R.P."/>
            <person name="Maciel T.E.F."/>
            <person name="Mendes T.A.O."/>
            <person name="Urmenyi T.P."/>
            <person name="Teixeira M.M.G."/>
            <person name="de Camargo E.F.P."/>
            <person name="de Sousa W."/>
            <person name="Schenkman S."/>
            <person name="de Vasconcelos A.T.R."/>
        </authorList>
    </citation>
    <scope>NUCLEOTIDE SEQUENCE</scope>
</reference>
<proteinExistence type="predicted"/>
<accession>S9U7Y0</accession>
<dbReference type="EMBL" id="ATMH01006900">
    <property type="protein sequence ID" value="EPY24993.1"/>
    <property type="molecule type" value="Genomic_DNA"/>
</dbReference>
<name>S9U7Y0_9TRYP</name>
<keyword evidence="1" id="KW-1133">Transmembrane helix</keyword>
<dbReference type="OrthoDB" id="185373at2759"/>
<keyword evidence="1" id="KW-0472">Membrane</keyword>
<evidence type="ECO:0000313" key="4">
    <source>
        <dbReference type="EMBL" id="EPY34521.1"/>
    </source>
</evidence>
<reference evidence="2 6" key="1">
    <citation type="journal article" date="2013" name="PLoS ONE">
        <title>Predicting the Proteins of Angomonas deanei, Strigomonas culicis and Their Respective Endosymbionts Reveals New Aspects of the Trypanosomatidae Family.</title>
        <authorList>
            <person name="Motta M.C."/>
            <person name="Martins A.C."/>
            <person name="de Souza S.S."/>
            <person name="Catta-Preta C.M."/>
            <person name="Silva R."/>
            <person name="Klein C.C."/>
            <person name="de Almeida L.G."/>
            <person name="de Lima Cunha O."/>
            <person name="Ciapina L.P."/>
            <person name="Brocchi M."/>
            <person name="Colabardini A.C."/>
            <person name="de Araujo Lima B."/>
            <person name="Machado C.R."/>
            <person name="de Almeida Soares C.M."/>
            <person name="Probst C.M."/>
            <person name="de Menezes C.B."/>
            <person name="Thompson C.E."/>
            <person name="Bartholomeu D.C."/>
            <person name="Gradia D.F."/>
            <person name="Pavoni D.P."/>
            <person name="Grisard E.C."/>
            <person name="Fantinatti-Garboggini F."/>
            <person name="Marchini F.K."/>
            <person name="Rodrigues-Luiz G.F."/>
            <person name="Wagner G."/>
            <person name="Goldman G.H."/>
            <person name="Fietto J.L."/>
            <person name="Elias M.C."/>
            <person name="Goldman M.H."/>
            <person name="Sagot M.F."/>
            <person name="Pereira M."/>
            <person name="Stoco P.H."/>
            <person name="de Mendonca-Neto R.P."/>
            <person name="Teixeira S.M."/>
            <person name="Maciel T.E."/>
            <person name="de Oliveira Mendes T.A."/>
            <person name="Urmenyi T.P."/>
            <person name="de Souza W."/>
            <person name="Schenkman S."/>
            <person name="de Vasconcelos A.T."/>
        </authorList>
    </citation>
    <scope>NUCLEOTIDE SEQUENCE [LARGE SCALE GENOMIC DNA]</scope>
</reference>
<dbReference type="Gene3D" id="1.25.40.10">
    <property type="entry name" value="Tetratricopeptide repeat domain"/>
    <property type="match status" value="1"/>
</dbReference>
<dbReference type="Proteomes" id="UP000015354">
    <property type="component" value="Unassembled WGS sequence"/>
</dbReference>
<dbReference type="AlphaFoldDB" id="S9U7Y0"/>
<organism evidence="2 6">
    <name type="scientific">Strigomonas culicis</name>
    <dbReference type="NCBI Taxonomy" id="28005"/>
    <lineage>
        <taxon>Eukaryota</taxon>
        <taxon>Discoba</taxon>
        <taxon>Euglenozoa</taxon>
        <taxon>Kinetoplastea</taxon>
        <taxon>Metakinetoplastina</taxon>
        <taxon>Trypanosomatida</taxon>
        <taxon>Trypanosomatidae</taxon>
        <taxon>Strigomonadinae</taxon>
        <taxon>Strigomonas</taxon>
    </lineage>
</organism>
<comment type="caution">
    <text evidence="2">The sequence shown here is derived from an EMBL/GenBank/DDBJ whole genome shotgun (WGS) entry which is preliminary data.</text>
</comment>
<evidence type="ECO:0000313" key="2">
    <source>
        <dbReference type="EMBL" id="EPY24993.1"/>
    </source>
</evidence>
<evidence type="ECO:0008006" key="7">
    <source>
        <dbReference type="Google" id="ProtNLM"/>
    </source>
</evidence>
<keyword evidence="1" id="KW-0812">Transmembrane</keyword>
<evidence type="ECO:0000256" key="1">
    <source>
        <dbReference type="SAM" id="Phobius"/>
    </source>
</evidence>
<protein>
    <recommendedName>
        <fullName evidence="7">Pentacotripeptide-repeat region of PRORP domain-containing protein</fullName>
    </recommendedName>
</protein>
<keyword evidence="6" id="KW-1185">Reference proteome</keyword>
<dbReference type="EMBL" id="ATMH01003325">
    <property type="protein sequence ID" value="EPY31698.1"/>
    <property type="molecule type" value="Genomic_DNA"/>
</dbReference>
<evidence type="ECO:0000313" key="3">
    <source>
        <dbReference type="EMBL" id="EPY31698.1"/>
    </source>
</evidence>
<dbReference type="EMBL" id="ATMH01001544">
    <property type="protein sequence ID" value="EPY34521.1"/>
    <property type="molecule type" value="Genomic_DNA"/>
</dbReference>
<dbReference type="EMBL" id="ATMH01001199">
    <property type="protein sequence ID" value="EPY35202.1"/>
    <property type="molecule type" value="Genomic_DNA"/>
</dbReference>
<dbReference type="InterPro" id="IPR011990">
    <property type="entry name" value="TPR-like_helical_dom_sf"/>
</dbReference>
<gene>
    <name evidence="5" type="ORF">STCU_01199</name>
    <name evidence="4" type="ORF">STCU_01544</name>
    <name evidence="3" type="ORF">STCU_03325</name>
    <name evidence="2" type="ORF">STCU_06900</name>
</gene>
<evidence type="ECO:0000313" key="6">
    <source>
        <dbReference type="Proteomes" id="UP000015354"/>
    </source>
</evidence>
<sequence length="302" mass="34978">MRLCSSRLRGKSFTENWMGNPCFAFGPKLMGSVPAVQAGYTHWTLMSAQRPLRAISLDKPLPPVLHNRMDQLMQIENALALQRTEHQISVTLSQLSLGVRNAENFLEKHLMDKSVRPSIHTIWFHEEGLRGQSHVLNNLAAHHLVPLFSLVSYDVEKGKMTVFQAEELYAELMDHSVAQPKIVQRELANQMVRVYCLHDEIDQAMDVIEEMRAKRIRRTFVTYAPLFRYIRAREDAELQVKLLQFMYKMEGGRLTKFAFIDVPRSLYMFGVFFRYNWQAITFASASLASAVFFFYMNFGLTE</sequence>
<evidence type="ECO:0000313" key="5">
    <source>
        <dbReference type="EMBL" id="EPY35202.1"/>
    </source>
</evidence>
<feature type="transmembrane region" description="Helical" evidence="1">
    <location>
        <begin position="279"/>
        <end position="298"/>
    </location>
</feature>